<proteinExistence type="predicted"/>
<organism evidence="1 2">
    <name type="scientific">Elasticomyces elasticus</name>
    <dbReference type="NCBI Taxonomy" id="574655"/>
    <lineage>
        <taxon>Eukaryota</taxon>
        <taxon>Fungi</taxon>
        <taxon>Dikarya</taxon>
        <taxon>Ascomycota</taxon>
        <taxon>Pezizomycotina</taxon>
        <taxon>Dothideomycetes</taxon>
        <taxon>Dothideomycetidae</taxon>
        <taxon>Mycosphaerellales</taxon>
        <taxon>Teratosphaeriaceae</taxon>
        <taxon>Elasticomyces</taxon>
    </lineage>
</organism>
<name>A0AAN7WBW1_9PEZI</name>
<reference evidence="1" key="1">
    <citation type="submission" date="2023-08" db="EMBL/GenBank/DDBJ databases">
        <title>Black Yeasts Isolated from many extreme environments.</title>
        <authorList>
            <person name="Coleine C."/>
            <person name="Stajich J.E."/>
            <person name="Selbmann L."/>
        </authorList>
    </citation>
    <scope>NUCLEOTIDE SEQUENCE</scope>
    <source>
        <strain evidence="1">CCFEE 5810</strain>
    </source>
</reference>
<accession>A0AAN7WBW1</accession>
<sequence>MPTILPVFDWDSRGRLAEGVALEFLEGGDCEVKTSLQEIADALPVLEQSPEEAFASVRAKRAEMFPAEPPMVAAKVKPVQEWLLKEKMSTAPRKVLDWLNFE</sequence>
<evidence type="ECO:0000313" key="1">
    <source>
        <dbReference type="EMBL" id="KAK5695265.1"/>
    </source>
</evidence>
<evidence type="ECO:0000313" key="2">
    <source>
        <dbReference type="Proteomes" id="UP001310594"/>
    </source>
</evidence>
<dbReference type="EMBL" id="JAVRQU010000014">
    <property type="protein sequence ID" value="KAK5695265.1"/>
    <property type="molecule type" value="Genomic_DNA"/>
</dbReference>
<protein>
    <submittedName>
        <fullName evidence="1">Uncharacterized protein</fullName>
    </submittedName>
</protein>
<gene>
    <name evidence="1" type="ORF">LTR97_008771</name>
</gene>
<dbReference type="Proteomes" id="UP001310594">
    <property type="component" value="Unassembled WGS sequence"/>
</dbReference>
<dbReference type="AlphaFoldDB" id="A0AAN7WBW1"/>
<comment type="caution">
    <text evidence="1">The sequence shown here is derived from an EMBL/GenBank/DDBJ whole genome shotgun (WGS) entry which is preliminary data.</text>
</comment>